<sequence length="128" mass="14857">MPKIVMVQHLKKSLNVAWRIQPEQDNQSRNTKENRPPKEDRYVAGPLDMLHRSSKDGLCLAQVDHLNESAYAEDDNEIDLIYLVEDIAQDMYKFNKDDIACLIGNQYVIVPLWLWRCSMSALLLGRQI</sequence>
<feature type="compositionally biased region" description="Basic and acidic residues" evidence="1">
    <location>
        <begin position="30"/>
        <end position="42"/>
    </location>
</feature>
<organism evidence="2 3">
    <name type="scientific">Nitzschia inconspicua</name>
    <dbReference type="NCBI Taxonomy" id="303405"/>
    <lineage>
        <taxon>Eukaryota</taxon>
        <taxon>Sar</taxon>
        <taxon>Stramenopiles</taxon>
        <taxon>Ochrophyta</taxon>
        <taxon>Bacillariophyta</taxon>
        <taxon>Bacillariophyceae</taxon>
        <taxon>Bacillariophycidae</taxon>
        <taxon>Bacillariales</taxon>
        <taxon>Bacillariaceae</taxon>
        <taxon>Nitzschia</taxon>
    </lineage>
</organism>
<gene>
    <name evidence="2" type="ORF">IV203_020408</name>
</gene>
<dbReference type="AlphaFoldDB" id="A0A9K3K6G9"/>
<evidence type="ECO:0000313" key="2">
    <source>
        <dbReference type="EMBL" id="KAG7337584.1"/>
    </source>
</evidence>
<dbReference type="Proteomes" id="UP000693970">
    <property type="component" value="Unassembled WGS sequence"/>
</dbReference>
<feature type="region of interest" description="Disordered" evidence="1">
    <location>
        <begin position="21"/>
        <end position="42"/>
    </location>
</feature>
<protein>
    <submittedName>
        <fullName evidence="2">Uncharacterized protein</fullName>
    </submittedName>
</protein>
<reference evidence="2" key="2">
    <citation type="submission" date="2021-04" db="EMBL/GenBank/DDBJ databases">
        <authorList>
            <person name="Podell S."/>
        </authorList>
    </citation>
    <scope>NUCLEOTIDE SEQUENCE</scope>
    <source>
        <strain evidence="2">Hildebrandi</strain>
    </source>
</reference>
<dbReference type="EMBL" id="JAGRRH010000080">
    <property type="protein sequence ID" value="KAG7337584.1"/>
    <property type="molecule type" value="Genomic_DNA"/>
</dbReference>
<keyword evidence="3" id="KW-1185">Reference proteome</keyword>
<accession>A0A9K3K6G9</accession>
<evidence type="ECO:0000313" key="3">
    <source>
        <dbReference type="Proteomes" id="UP000693970"/>
    </source>
</evidence>
<proteinExistence type="predicted"/>
<comment type="caution">
    <text evidence="2">The sequence shown here is derived from an EMBL/GenBank/DDBJ whole genome shotgun (WGS) entry which is preliminary data.</text>
</comment>
<reference evidence="2" key="1">
    <citation type="journal article" date="2021" name="Sci. Rep.">
        <title>Diploid genomic architecture of Nitzschia inconspicua, an elite biomass production diatom.</title>
        <authorList>
            <person name="Oliver A."/>
            <person name="Podell S."/>
            <person name="Pinowska A."/>
            <person name="Traller J.C."/>
            <person name="Smith S.R."/>
            <person name="McClure R."/>
            <person name="Beliaev A."/>
            <person name="Bohutskyi P."/>
            <person name="Hill E.A."/>
            <person name="Rabines A."/>
            <person name="Zheng H."/>
            <person name="Allen L.Z."/>
            <person name="Kuo A."/>
            <person name="Grigoriev I.V."/>
            <person name="Allen A.E."/>
            <person name="Hazlebeck D."/>
            <person name="Allen E.E."/>
        </authorList>
    </citation>
    <scope>NUCLEOTIDE SEQUENCE</scope>
    <source>
        <strain evidence="2">Hildebrandi</strain>
    </source>
</reference>
<name>A0A9K3K6G9_9STRA</name>
<evidence type="ECO:0000256" key="1">
    <source>
        <dbReference type="SAM" id="MobiDB-lite"/>
    </source>
</evidence>